<sequence>MFFPGKSFSLTIMVSTSPPQVATYNKAIKVTVDGPREPRSKTRTHYRPASSNKIYLGAKGQEVFEILQGYRFRCSELTPEFTNTTSPRSLFKWRNKLSRSKNVCFSSSVEIPVSEMDNNYYKWVRHPRPTSLEKNVVNNEVNIHHAGISLNLQEEHFGRIRTVFSSNIVLSLLGQQQQFHFAFGQRPFPFATSDPLSGFRMPPIGNCNNMTQFGLTSTNSHWGYSAAGAYSPYFTPGTLGSCAAPTSQFNTPALGFSGSAPDQSSTQDAFTTSTHSSCKWLTEALICSSATTGVRAAAAARQDDAHSRVLSTNGAPRGPGQNGDAVVWRPY</sequence>
<dbReference type="PANTHER" id="PTHR11950">
    <property type="entry name" value="RUNT RELATED"/>
    <property type="match status" value="1"/>
</dbReference>
<evidence type="ECO:0000313" key="8">
    <source>
        <dbReference type="Proteomes" id="UP001162164"/>
    </source>
</evidence>
<dbReference type="Gene3D" id="2.60.40.720">
    <property type="match status" value="1"/>
</dbReference>
<evidence type="ECO:0000256" key="2">
    <source>
        <dbReference type="ARBA" id="ARBA00023015"/>
    </source>
</evidence>
<dbReference type="Proteomes" id="UP001162164">
    <property type="component" value="Unassembled WGS sequence"/>
</dbReference>
<name>A0ABQ9JDK6_9CUCU</name>
<dbReference type="InterPro" id="IPR008967">
    <property type="entry name" value="p53-like_TF_DNA-bd_sf"/>
</dbReference>
<keyword evidence="3" id="KW-0804">Transcription</keyword>
<dbReference type="InterPro" id="IPR013524">
    <property type="entry name" value="Runt_dom"/>
</dbReference>
<feature type="region of interest" description="Disordered" evidence="5">
    <location>
        <begin position="303"/>
        <end position="324"/>
    </location>
</feature>
<comment type="subcellular location">
    <subcellularLocation>
        <location evidence="1">Nucleus</location>
    </subcellularLocation>
</comment>
<evidence type="ECO:0000256" key="5">
    <source>
        <dbReference type="SAM" id="MobiDB-lite"/>
    </source>
</evidence>
<comment type="caution">
    <text evidence="7">The sequence shown here is derived from an EMBL/GenBank/DDBJ whole genome shotgun (WGS) entry which is preliminary data.</text>
</comment>
<keyword evidence="4" id="KW-0539">Nucleus</keyword>
<accession>A0ABQ9JDK6</accession>
<dbReference type="EMBL" id="JAPWTJ010000734">
    <property type="protein sequence ID" value="KAJ8976050.1"/>
    <property type="molecule type" value="Genomic_DNA"/>
</dbReference>
<protein>
    <recommendedName>
        <fullName evidence="6">Runt domain-containing protein</fullName>
    </recommendedName>
</protein>
<dbReference type="PANTHER" id="PTHR11950:SF50">
    <property type="entry name" value="RUNT RELATED A, ISOFORM D"/>
    <property type="match status" value="1"/>
</dbReference>
<keyword evidence="8" id="KW-1185">Reference proteome</keyword>
<dbReference type="InterPro" id="IPR000040">
    <property type="entry name" value="AML1_Runt"/>
</dbReference>
<feature type="domain" description="Runt" evidence="6">
    <location>
        <begin position="1"/>
        <end position="40"/>
    </location>
</feature>
<gene>
    <name evidence="7" type="ORF">NQ317_017143</name>
</gene>
<reference evidence="7" key="1">
    <citation type="journal article" date="2023" name="Insect Mol. Biol.">
        <title>Genome sequencing provides insights into the evolution of gene families encoding plant cell wall-degrading enzymes in longhorned beetles.</title>
        <authorList>
            <person name="Shin N.R."/>
            <person name="Okamura Y."/>
            <person name="Kirsch R."/>
            <person name="Pauchet Y."/>
        </authorList>
    </citation>
    <scope>NUCLEOTIDE SEQUENCE</scope>
    <source>
        <strain evidence="7">MMC_N1</strain>
    </source>
</reference>
<dbReference type="SUPFAM" id="SSF49417">
    <property type="entry name" value="p53-like transcription factors"/>
    <property type="match status" value="1"/>
</dbReference>
<evidence type="ECO:0000256" key="1">
    <source>
        <dbReference type="ARBA" id="ARBA00004123"/>
    </source>
</evidence>
<dbReference type="Pfam" id="PF00853">
    <property type="entry name" value="Runt"/>
    <property type="match status" value="1"/>
</dbReference>
<evidence type="ECO:0000259" key="6">
    <source>
        <dbReference type="PROSITE" id="PS51062"/>
    </source>
</evidence>
<evidence type="ECO:0000256" key="3">
    <source>
        <dbReference type="ARBA" id="ARBA00023163"/>
    </source>
</evidence>
<dbReference type="InterPro" id="IPR012346">
    <property type="entry name" value="p53/RUNT-type_TF_DNA-bd_sf"/>
</dbReference>
<proteinExistence type="predicted"/>
<dbReference type="PROSITE" id="PS51062">
    <property type="entry name" value="RUNT"/>
    <property type="match status" value="1"/>
</dbReference>
<evidence type="ECO:0000256" key="4">
    <source>
        <dbReference type="ARBA" id="ARBA00023242"/>
    </source>
</evidence>
<keyword evidence="2" id="KW-0805">Transcription regulation</keyword>
<organism evidence="7 8">
    <name type="scientific">Molorchus minor</name>
    <dbReference type="NCBI Taxonomy" id="1323400"/>
    <lineage>
        <taxon>Eukaryota</taxon>
        <taxon>Metazoa</taxon>
        <taxon>Ecdysozoa</taxon>
        <taxon>Arthropoda</taxon>
        <taxon>Hexapoda</taxon>
        <taxon>Insecta</taxon>
        <taxon>Pterygota</taxon>
        <taxon>Neoptera</taxon>
        <taxon>Endopterygota</taxon>
        <taxon>Coleoptera</taxon>
        <taxon>Polyphaga</taxon>
        <taxon>Cucujiformia</taxon>
        <taxon>Chrysomeloidea</taxon>
        <taxon>Cerambycidae</taxon>
        <taxon>Lamiinae</taxon>
        <taxon>Monochamini</taxon>
        <taxon>Molorchus</taxon>
    </lineage>
</organism>
<evidence type="ECO:0000313" key="7">
    <source>
        <dbReference type="EMBL" id="KAJ8976050.1"/>
    </source>
</evidence>